<proteinExistence type="predicted"/>
<evidence type="ECO:0000313" key="2">
    <source>
        <dbReference type="EMBL" id="OAX77087.1"/>
    </source>
</evidence>
<sequence length="101" mass="11040">RANSQSNYNTGSHRPHDHHSPLKYIITSLFNPSSYLPPPPPPPPLPHHHHKHPLNISAGNVVKSPAISLVRGPRVARQSVHHQASLARSLRLKGKARASCG</sequence>
<accession>A0A1B7NKE0</accession>
<comment type="caution">
    <text evidence="2">The sequence shown here is derived from an EMBL/GenBank/DDBJ whole genome shotgun (WGS) entry which is preliminary data.</text>
</comment>
<feature type="region of interest" description="Disordered" evidence="1">
    <location>
        <begin position="1"/>
        <end position="21"/>
    </location>
</feature>
<dbReference type="Proteomes" id="UP000091918">
    <property type="component" value="Unassembled WGS sequence"/>
</dbReference>
<dbReference type="AlphaFoldDB" id="A0A1B7NKE0"/>
<gene>
    <name evidence="2" type="ORF">ACJ72_08619</name>
</gene>
<protein>
    <submittedName>
        <fullName evidence="2">Uncharacterized protein</fullName>
    </submittedName>
</protein>
<organism evidence="2 3">
    <name type="scientific">Emergomyces africanus</name>
    <dbReference type="NCBI Taxonomy" id="1955775"/>
    <lineage>
        <taxon>Eukaryota</taxon>
        <taxon>Fungi</taxon>
        <taxon>Dikarya</taxon>
        <taxon>Ascomycota</taxon>
        <taxon>Pezizomycotina</taxon>
        <taxon>Eurotiomycetes</taxon>
        <taxon>Eurotiomycetidae</taxon>
        <taxon>Onygenales</taxon>
        <taxon>Ajellomycetaceae</taxon>
        <taxon>Emergomyces</taxon>
    </lineage>
</organism>
<keyword evidence="3" id="KW-1185">Reference proteome</keyword>
<feature type="compositionally biased region" description="Polar residues" evidence="1">
    <location>
        <begin position="1"/>
        <end position="12"/>
    </location>
</feature>
<feature type="compositionally biased region" description="Basic residues" evidence="1">
    <location>
        <begin position="90"/>
        <end position="101"/>
    </location>
</feature>
<reference evidence="2 3" key="1">
    <citation type="submission" date="2015-07" db="EMBL/GenBank/DDBJ databases">
        <title>Emmonsia species relationships and genome sequence.</title>
        <authorList>
            <person name="Cuomo C.A."/>
            <person name="Schwartz I.S."/>
            <person name="Kenyon C."/>
            <person name="de Hoog G.S."/>
            <person name="Govender N.P."/>
            <person name="Botha A."/>
            <person name="Moreno L."/>
            <person name="de Vries M."/>
            <person name="Munoz J.F."/>
            <person name="Stielow J.B."/>
        </authorList>
    </citation>
    <scope>NUCLEOTIDE SEQUENCE [LARGE SCALE GENOMIC DNA]</scope>
    <source>
        <strain evidence="2 3">CBS 136260</strain>
    </source>
</reference>
<feature type="region of interest" description="Disordered" evidence="1">
    <location>
        <begin position="74"/>
        <end position="101"/>
    </location>
</feature>
<name>A0A1B7NKE0_9EURO</name>
<feature type="region of interest" description="Disordered" evidence="1">
    <location>
        <begin position="33"/>
        <end position="55"/>
    </location>
</feature>
<evidence type="ECO:0000256" key="1">
    <source>
        <dbReference type="SAM" id="MobiDB-lite"/>
    </source>
</evidence>
<dbReference type="EMBL" id="LGUA01003428">
    <property type="protein sequence ID" value="OAX77087.1"/>
    <property type="molecule type" value="Genomic_DNA"/>
</dbReference>
<feature type="non-terminal residue" evidence="2">
    <location>
        <position position="1"/>
    </location>
</feature>
<feature type="compositionally biased region" description="Pro residues" evidence="1">
    <location>
        <begin position="35"/>
        <end position="45"/>
    </location>
</feature>
<evidence type="ECO:0000313" key="3">
    <source>
        <dbReference type="Proteomes" id="UP000091918"/>
    </source>
</evidence>